<dbReference type="NCBIfam" id="NF033847">
    <property type="entry name" value="MCP_Sipho"/>
    <property type="match status" value="2"/>
</dbReference>
<dbReference type="KEGG" id="vg:54993352"/>
<gene>
    <name evidence="2" type="primary">27</name>
    <name evidence="2" type="ORF">SEA_METAMORPHOO_27</name>
</gene>
<name>A0A2Z4Q7A1_9CAUD</name>
<organism evidence="2 3">
    <name type="scientific">Microbacterium phage Metamorphoo</name>
    <dbReference type="NCBI Taxonomy" id="2201437"/>
    <lineage>
        <taxon>Viruses</taxon>
        <taxon>Duplodnaviria</taxon>
        <taxon>Heunggongvirae</taxon>
        <taxon>Uroviricota</taxon>
        <taxon>Caudoviricetes</taxon>
        <taxon>Hodgkinviridae</taxon>
        <taxon>Metamorphoovirus</taxon>
        <taxon>Metamorphoovirus metamorphoo</taxon>
    </lineage>
</organism>
<dbReference type="GeneID" id="54993352"/>
<reference evidence="2 3" key="1">
    <citation type="submission" date="2018-04" db="EMBL/GenBank/DDBJ databases">
        <authorList>
            <person name="Harrington T."/>
            <person name="Washburn E."/>
            <person name="Bricker J."/>
            <person name="McKinney A."/>
            <person name="Betsko A.J."/>
            <person name="Garlena R.A."/>
            <person name="Russell D.A."/>
            <person name="Pope W.A."/>
            <person name="Jacobs-Sera D."/>
            <person name="Hatfull G.F."/>
        </authorList>
    </citation>
    <scope>NUCLEOTIDE SEQUENCE [LARGE SCALE GENOMIC DNA]</scope>
</reference>
<feature type="compositionally biased region" description="Acidic residues" evidence="1">
    <location>
        <begin position="117"/>
        <end position="156"/>
    </location>
</feature>
<protein>
    <submittedName>
        <fullName evidence="2">Major capsid hexamer protein</fullName>
    </submittedName>
</protein>
<dbReference type="EMBL" id="MH271304">
    <property type="protein sequence ID" value="AWY05378.1"/>
    <property type="molecule type" value="Genomic_DNA"/>
</dbReference>
<dbReference type="RefSeq" id="YP_009802796.1">
    <property type="nucleotide sequence ID" value="NC_047988.1"/>
</dbReference>
<evidence type="ECO:0000313" key="2">
    <source>
        <dbReference type="EMBL" id="AWY05378.1"/>
    </source>
</evidence>
<accession>A0A2Z4Q7A1</accession>
<sequence>MSTISRRRFTPTLITLATAYADQGDESQTLDLPEDLTTLSDEEVAALTTRADEAFDAIYGDGSEVLSDADAATLASLTDAIEALAAETTRREEATAQRRTDADALAARRAAALGADTDADGADGDDENADDNADEDGEDGGEDDAEEDNPSEDDNAGDTITAAGQRRPLSINLGAANRRSRRAQPKRKQTDTARTMRDYAFAATSELGVQADTGITHAEAGAMLGQRLASMPKSTYEAAARRGQHMREQHPLMVLRRDIPADLIVASAHSVEEASQVIKRAVDQSRLPGGALTAAGWCAPSEPMYDICTTASRDGLLSIPEVGVSRGGLLIPRTPSYADLYNEIGFHFTEADAIAGNYAPGGAAAARANDTAYVVGDERSWGGATFEVVVAGTTAADAPAVPPIVGQTVTDGGVTWRRIAATSNVEGSKPCFEMPCPTWDDVRLEGDGLCLTADLITQRGYPEGLEWATENALIAHDHKISAGRIAKMVAGSTNRVMTTGTVGTTAPLLAAIEVRAEAIRYGGVLARNTLLEGVFPYWVRGAIRQDLSVRLGVDLLEVTDQRIDGWFRQRGIVPQYVYDWQMIPMNAVTWPATVSFLMYEAGAWIGLVDDIITLNTVYDSTQLGQNKYTALFTEEAWNVAARCGVSELVTVPINSNGGTAAGELLEADLQPAA</sequence>
<proteinExistence type="predicted"/>
<evidence type="ECO:0000256" key="1">
    <source>
        <dbReference type="SAM" id="MobiDB-lite"/>
    </source>
</evidence>
<dbReference type="Proteomes" id="UP000251466">
    <property type="component" value="Segment"/>
</dbReference>
<dbReference type="InterPro" id="IPR047790">
    <property type="entry name" value="MCP_Sipho"/>
</dbReference>
<feature type="region of interest" description="Disordered" evidence="1">
    <location>
        <begin position="113"/>
        <end position="193"/>
    </location>
</feature>
<keyword evidence="3" id="KW-1185">Reference proteome</keyword>
<evidence type="ECO:0000313" key="3">
    <source>
        <dbReference type="Proteomes" id="UP000251466"/>
    </source>
</evidence>
<feature type="compositionally biased region" description="Basic residues" evidence="1">
    <location>
        <begin position="178"/>
        <end position="187"/>
    </location>
</feature>